<evidence type="ECO:0000313" key="1">
    <source>
        <dbReference type="EMBL" id="SCG55147.1"/>
    </source>
</evidence>
<protein>
    <submittedName>
        <fullName evidence="1">Uncharacterized protein</fullName>
    </submittedName>
</protein>
<sequence length="41" mass="4468">METASIDAEYLVATLEEDDDPEGLIGDEVDVDLLAALEEEE</sequence>
<dbReference type="RefSeq" id="WP_269459286.1">
    <property type="nucleotide sequence ID" value="NZ_JBFAQF010000028.1"/>
</dbReference>
<reference evidence="1 2" key="1">
    <citation type="submission" date="2016-06" db="EMBL/GenBank/DDBJ databases">
        <authorList>
            <person name="Kjaerup R.B."/>
            <person name="Dalgaard T.S."/>
            <person name="Juul-Madsen H.R."/>
        </authorList>
    </citation>
    <scope>NUCLEOTIDE SEQUENCE [LARGE SCALE GENOMIC DNA]</scope>
    <source>
        <strain evidence="1 2">DSM 43904</strain>
    </source>
</reference>
<evidence type="ECO:0000313" key="2">
    <source>
        <dbReference type="Proteomes" id="UP000198217"/>
    </source>
</evidence>
<gene>
    <name evidence="1" type="ORF">GA0070609_3013</name>
</gene>
<accession>A0A1C5IA48</accession>
<name>A0A1C5IA48_9ACTN</name>
<proteinExistence type="predicted"/>
<dbReference type="EMBL" id="LT607750">
    <property type="protein sequence ID" value="SCG55147.1"/>
    <property type="molecule type" value="Genomic_DNA"/>
</dbReference>
<keyword evidence="2" id="KW-1185">Reference proteome</keyword>
<dbReference type="Proteomes" id="UP000198217">
    <property type="component" value="Chromosome I"/>
</dbReference>
<dbReference type="AlphaFoldDB" id="A0A1C5IA48"/>
<organism evidence="1 2">
    <name type="scientific">Micromonospora echinaurantiaca</name>
    <dbReference type="NCBI Taxonomy" id="47857"/>
    <lineage>
        <taxon>Bacteria</taxon>
        <taxon>Bacillati</taxon>
        <taxon>Actinomycetota</taxon>
        <taxon>Actinomycetes</taxon>
        <taxon>Micromonosporales</taxon>
        <taxon>Micromonosporaceae</taxon>
        <taxon>Micromonospora</taxon>
    </lineage>
</organism>